<evidence type="ECO:0000313" key="2">
    <source>
        <dbReference type="EMBL" id="CAA0084595.1"/>
    </source>
</evidence>
<keyword evidence="1" id="KW-0472">Membrane</keyword>
<feature type="transmembrane region" description="Helical" evidence="1">
    <location>
        <begin position="197"/>
        <end position="220"/>
    </location>
</feature>
<dbReference type="EMBL" id="CACSIO010000001">
    <property type="protein sequence ID" value="CAA0084595.1"/>
    <property type="molecule type" value="Genomic_DNA"/>
</dbReference>
<feature type="transmembrane region" description="Helical" evidence="1">
    <location>
        <begin position="358"/>
        <end position="378"/>
    </location>
</feature>
<evidence type="ECO:0000256" key="1">
    <source>
        <dbReference type="SAM" id="Phobius"/>
    </source>
</evidence>
<evidence type="ECO:0008006" key="4">
    <source>
        <dbReference type="Google" id="ProtNLM"/>
    </source>
</evidence>
<accession>A0A5S9N513</accession>
<reference evidence="2 3" key="1">
    <citation type="submission" date="2019-11" db="EMBL/GenBank/DDBJ databases">
        <authorList>
            <person name="Holert J."/>
        </authorList>
    </citation>
    <scope>NUCLEOTIDE SEQUENCE [LARGE SCALE GENOMIC DNA]</scope>
    <source>
        <strain evidence="2">SB11_3</strain>
    </source>
</reference>
<organism evidence="2 3">
    <name type="scientific">BD1-7 clade bacterium</name>
    <dbReference type="NCBI Taxonomy" id="2029982"/>
    <lineage>
        <taxon>Bacteria</taxon>
        <taxon>Pseudomonadati</taxon>
        <taxon>Pseudomonadota</taxon>
        <taxon>Gammaproteobacteria</taxon>
        <taxon>Cellvibrionales</taxon>
        <taxon>Spongiibacteraceae</taxon>
        <taxon>BD1-7 clade</taxon>
    </lineage>
</organism>
<dbReference type="OrthoDB" id="9088529at2"/>
<feature type="transmembrane region" description="Helical" evidence="1">
    <location>
        <begin position="103"/>
        <end position="126"/>
    </location>
</feature>
<sequence>MLFRHNSFAISTLLGILFAISISRAIQLPNDWAIAQWLINYSHGFVKRGLPGTVFDPWIHAEGIGDIRHQIDAVSLFIFCLMWIGIGLIIRDLLIRLRFGTRVVWLSAAFLLSPVTVLSGELVGYYDSIIMTLAMLALFYVTKGNLWVPAILQSISMFIHESTLLISFPVVVAAVFLHQWRIKKENQKTFHWNKCMLFAWPILVVPLGAFSIVCVLQIHAIDRNIVQPPNIQAIEKLHIVSEKTIIDVKKGYNTSVIHFLKNQLPKLPKRIFRPQQFLGSLVPLLMMIWVLRRLWMQAHWAASALIFAVMLSPLAILGLAWDVARIHSFAYFTTLTMIWICLREKSEALVFPRLDGRSTWLALLVLIIFVMNPASLFYHRPENISAVTRILGYTITLLALYACTRPKILRQPGAGQDKH</sequence>
<evidence type="ECO:0000313" key="3">
    <source>
        <dbReference type="Proteomes" id="UP000441399"/>
    </source>
</evidence>
<protein>
    <recommendedName>
        <fullName evidence="4">Glycosyltransferase RgtA/B/C/D-like domain-containing protein</fullName>
    </recommendedName>
</protein>
<feature type="transmembrane region" description="Helical" evidence="1">
    <location>
        <begin position="326"/>
        <end position="342"/>
    </location>
</feature>
<keyword evidence="3" id="KW-1185">Reference proteome</keyword>
<feature type="transmembrane region" description="Helical" evidence="1">
    <location>
        <begin position="271"/>
        <end position="291"/>
    </location>
</feature>
<proteinExistence type="predicted"/>
<feature type="transmembrane region" description="Helical" evidence="1">
    <location>
        <begin position="298"/>
        <end position="320"/>
    </location>
</feature>
<feature type="transmembrane region" description="Helical" evidence="1">
    <location>
        <begin position="73"/>
        <end position="91"/>
    </location>
</feature>
<dbReference type="Proteomes" id="UP000441399">
    <property type="component" value="Unassembled WGS sequence"/>
</dbReference>
<dbReference type="AlphaFoldDB" id="A0A5S9N513"/>
<feature type="transmembrane region" description="Helical" evidence="1">
    <location>
        <begin position="146"/>
        <end position="177"/>
    </location>
</feature>
<gene>
    <name evidence="2" type="ORF">OPDIPICF_00700</name>
</gene>
<keyword evidence="1" id="KW-1133">Transmembrane helix</keyword>
<keyword evidence="1" id="KW-0812">Transmembrane</keyword>
<name>A0A5S9N513_9GAMM</name>